<dbReference type="CDD" id="cd06225">
    <property type="entry name" value="HAMP"/>
    <property type="match status" value="1"/>
</dbReference>
<dbReference type="InterPro" id="IPR003660">
    <property type="entry name" value="HAMP_dom"/>
</dbReference>
<dbReference type="Proteomes" id="UP000616499">
    <property type="component" value="Unassembled WGS sequence"/>
</dbReference>
<evidence type="ECO:0000259" key="11">
    <source>
        <dbReference type="PROSITE" id="PS50111"/>
    </source>
</evidence>
<gene>
    <name evidence="13" type="ORF">GCM10009425_44880</name>
</gene>
<comment type="caution">
    <text evidence="13">The sequence shown here is derived from an EMBL/GenBank/DDBJ whole genome shotgun (WGS) entry which is preliminary data.</text>
</comment>
<dbReference type="Pfam" id="PF00015">
    <property type="entry name" value="MCPsignal"/>
    <property type="match status" value="1"/>
</dbReference>
<comment type="similarity">
    <text evidence="8">Belongs to the methyl-accepting chemotaxis (MCP) protein family.</text>
</comment>
<sequence length="461" mass="49445">MHDTMVRHPELIGAYYGWEPNAFTGDDAQFIGQKGNDAAGRFLPYWYRDQNGSLAQDIIFAMESEKRSEMGNREGEYYLCPKEQKRACVAGPFTYEIGGKSIMMASFTAPILVDGKFQGIGGADLSVNFIQDMLGKTNLSLYEGAGQMALIAGNGSLVAYTTDATKLGEAANKYIHSDTLTKQAQSTDNEFTYQVDNQKGIIDLVLPFSIADTSTRWILSIQLPLNVVLSEAIALQADMKSQHDSNVIGMAVVGLIIGTVGLLLLWLVSLGIARPLKQMVVMLDDIAQGEGDLTRRLTVNRADELGAIAGSFNLFLTKLQAMITTVVSSVQKVSDASESTADIATRTHQGVQRQQGEIDQVATAIQEMSATAQEVARSANQAAQAAGHADQSATLGKTIVQNSTQASLALAEEIKRAVQSVETLAQNSDNITTILTSIKGIAEQTNLLALNAAIEAARAGE</sequence>
<organism evidence="13 14">
    <name type="scientific">Pseudomonas asuensis</name>
    <dbReference type="NCBI Taxonomy" id="1825787"/>
    <lineage>
        <taxon>Bacteria</taxon>
        <taxon>Pseudomonadati</taxon>
        <taxon>Pseudomonadota</taxon>
        <taxon>Gammaproteobacteria</taxon>
        <taxon>Pseudomonadales</taxon>
        <taxon>Pseudomonadaceae</taxon>
        <taxon>Pseudomonas</taxon>
    </lineage>
</organism>
<evidence type="ECO:0000256" key="8">
    <source>
        <dbReference type="ARBA" id="ARBA00029447"/>
    </source>
</evidence>
<evidence type="ECO:0000259" key="12">
    <source>
        <dbReference type="PROSITE" id="PS50885"/>
    </source>
</evidence>
<evidence type="ECO:0000256" key="1">
    <source>
        <dbReference type="ARBA" id="ARBA00004651"/>
    </source>
</evidence>
<evidence type="ECO:0000256" key="7">
    <source>
        <dbReference type="ARBA" id="ARBA00023224"/>
    </source>
</evidence>
<keyword evidence="6 10" id="KW-0472">Membrane</keyword>
<dbReference type="Pfam" id="PF22673">
    <property type="entry name" value="MCP-like_PDC_1"/>
    <property type="match status" value="1"/>
</dbReference>
<comment type="subcellular location">
    <subcellularLocation>
        <location evidence="1">Cell membrane</location>
        <topology evidence="1">Multi-pass membrane protein</topology>
    </subcellularLocation>
</comment>
<reference evidence="14" key="1">
    <citation type="journal article" date="2019" name="Int. J. Syst. Evol. Microbiol.">
        <title>The Global Catalogue of Microorganisms (GCM) 10K type strain sequencing project: providing services to taxonomists for standard genome sequencing and annotation.</title>
        <authorList>
            <consortium name="The Broad Institute Genomics Platform"/>
            <consortium name="The Broad Institute Genome Sequencing Center for Infectious Disease"/>
            <person name="Wu L."/>
            <person name="Ma J."/>
        </authorList>
    </citation>
    <scope>NUCLEOTIDE SEQUENCE [LARGE SCALE GENOMIC DNA]</scope>
    <source>
        <strain evidence="14">JCM 13501</strain>
    </source>
</reference>
<keyword evidence="2" id="KW-1003">Cell membrane</keyword>
<dbReference type="PRINTS" id="PR00260">
    <property type="entry name" value="CHEMTRNSDUCR"/>
</dbReference>
<proteinExistence type="inferred from homology"/>
<dbReference type="PANTHER" id="PTHR32089">
    <property type="entry name" value="METHYL-ACCEPTING CHEMOTAXIS PROTEIN MCPB"/>
    <property type="match status" value="1"/>
</dbReference>
<dbReference type="InterPro" id="IPR004090">
    <property type="entry name" value="Chemotax_Me-accpt_rcpt"/>
</dbReference>
<dbReference type="Gene3D" id="1.10.287.950">
    <property type="entry name" value="Methyl-accepting chemotaxis protein"/>
    <property type="match status" value="1"/>
</dbReference>
<evidence type="ECO:0000256" key="3">
    <source>
        <dbReference type="ARBA" id="ARBA00022481"/>
    </source>
</evidence>
<evidence type="ECO:0000256" key="6">
    <source>
        <dbReference type="ARBA" id="ARBA00023136"/>
    </source>
</evidence>
<dbReference type="SUPFAM" id="SSF58104">
    <property type="entry name" value="Methyl-accepting chemotaxis protein (MCP) signaling domain"/>
    <property type="match status" value="1"/>
</dbReference>
<dbReference type="Pfam" id="PF00672">
    <property type="entry name" value="HAMP"/>
    <property type="match status" value="1"/>
</dbReference>
<protein>
    <recommendedName>
        <fullName evidence="15">Methyl-accepting chemotaxis protein</fullName>
    </recommendedName>
</protein>
<feature type="domain" description="Methyl-accepting transducer" evidence="11">
    <location>
        <begin position="329"/>
        <end position="461"/>
    </location>
</feature>
<feature type="transmembrane region" description="Helical" evidence="10">
    <location>
        <begin position="247"/>
        <end position="273"/>
    </location>
</feature>
<name>A0ABQ2H3T6_9PSED</name>
<keyword evidence="7 9" id="KW-0807">Transducer</keyword>
<evidence type="ECO:0000313" key="14">
    <source>
        <dbReference type="Proteomes" id="UP000616499"/>
    </source>
</evidence>
<evidence type="ECO:0000256" key="2">
    <source>
        <dbReference type="ARBA" id="ARBA00022475"/>
    </source>
</evidence>
<dbReference type="Gene3D" id="3.30.450.20">
    <property type="entry name" value="PAS domain"/>
    <property type="match status" value="1"/>
</dbReference>
<evidence type="ECO:0008006" key="15">
    <source>
        <dbReference type="Google" id="ProtNLM"/>
    </source>
</evidence>
<evidence type="ECO:0000256" key="4">
    <source>
        <dbReference type="ARBA" id="ARBA00022692"/>
    </source>
</evidence>
<dbReference type="PANTHER" id="PTHR32089:SF119">
    <property type="entry name" value="METHYL-ACCEPTING CHEMOTAXIS PROTEIN CTPL"/>
    <property type="match status" value="1"/>
</dbReference>
<dbReference type="InterPro" id="IPR004089">
    <property type="entry name" value="MCPsignal_dom"/>
</dbReference>
<feature type="domain" description="HAMP" evidence="12">
    <location>
        <begin position="270"/>
        <end position="324"/>
    </location>
</feature>
<dbReference type="CDD" id="cd12913">
    <property type="entry name" value="PDC1_MCP_like"/>
    <property type="match status" value="1"/>
</dbReference>
<dbReference type="EMBL" id="BMNW01000015">
    <property type="protein sequence ID" value="GGM29335.1"/>
    <property type="molecule type" value="Genomic_DNA"/>
</dbReference>
<evidence type="ECO:0000256" key="9">
    <source>
        <dbReference type="PROSITE-ProRule" id="PRU00284"/>
    </source>
</evidence>
<dbReference type="PROSITE" id="PS50111">
    <property type="entry name" value="CHEMOTAXIS_TRANSDUC_2"/>
    <property type="match status" value="1"/>
</dbReference>
<dbReference type="SMART" id="SM00304">
    <property type="entry name" value="HAMP"/>
    <property type="match status" value="2"/>
</dbReference>
<dbReference type="PROSITE" id="PS50885">
    <property type="entry name" value="HAMP"/>
    <property type="match status" value="1"/>
</dbReference>
<accession>A0ABQ2H3T6</accession>
<evidence type="ECO:0000256" key="5">
    <source>
        <dbReference type="ARBA" id="ARBA00022989"/>
    </source>
</evidence>
<keyword evidence="5 10" id="KW-1133">Transmembrane helix</keyword>
<keyword evidence="3" id="KW-0488">Methylation</keyword>
<evidence type="ECO:0000313" key="13">
    <source>
        <dbReference type="EMBL" id="GGM29335.1"/>
    </source>
</evidence>
<keyword evidence="4 10" id="KW-0812">Transmembrane</keyword>
<evidence type="ECO:0000256" key="10">
    <source>
        <dbReference type="SAM" id="Phobius"/>
    </source>
</evidence>
<keyword evidence="14" id="KW-1185">Reference proteome</keyword>